<proteinExistence type="predicted"/>
<reference evidence="1 2" key="1">
    <citation type="journal article" date="2021" name="Hortic Res">
        <title>High-quality reference genome and annotation aids understanding of berry development for evergreen blueberry (Vaccinium darrowii).</title>
        <authorList>
            <person name="Yu J."/>
            <person name="Hulse-Kemp A.M."/>
            <person name="Babiker E."/>
            <person name="Staton M."/>
        </authorList>
    </citation>
    <scope>NUCLEOTIDE SEQUENCE [LARGE SCALE GENOMIC DNA]</scope>
    <source>
        <strain evidence="2">cv. NJ 8807/NJ 8810</strain>
        <tissue evidence="1">Young leaf</tissue>
    </source>
</reference>
<organism evidence="1 2">
    <name type="scientific">Vaccinium darrowii</name>
    <dbReference type="NCBI Taxonomy" id="229202"/>
    <lineage>
        <taxon>Eukaryota</taxon>
        <taxon>Viridiplantae</taxon>
        <taxon>Streptophyta</taxon>
        <taxon>Embryophyta</taxon>
        <taxon>Tracheophyta</taxon>
        <taxon>Spermatophyta</taxon>
        <taxon>Magnoliopsida</taxon>
        <taxon>eudicotyledons</taxon>
        <taxon>Gunneridae</taxon>
        <taxon>Pentapetalae</taxon>
        <taxon>asterids</taxon>
        <taxon>Ericales</taxon>
        <taxon>Ericaceae</taxon>
        <taxon>Vaccinioideae</taxon>
        <taxon>Vaccinieae</taxon>
        <taxon>Vaccinium</taxon>
    </lineage>
</organism>
<protein>
    <submittedName>
        <fullName evidence="1">Uncharacterized protein</fullName>
    </submittedName>
</protein>
<evidence type="ECO:0000313" key="1">
    <source>
        <dbReference type="EMBL" id="KAH7842593.1"/>
    </source>
</evidence>
<accession>A0ACB7XNY7</accession>
<sequence length="117" mass="12251">MRMHCGLTQVKTGAGCNKGYKGNPYLSLGCEDIDECEIPDLNDCDIVNGKCINTPGSYNCSCNPHYDGDGKSSPDGQGCTAKASQFPVIKFSLGLSFGFLTDGDGPFVDGDGALGKQ</sequence>
<gene>
    <name evidence="1" type="ORF">Vadar_007071</name>
</gene>
<dbReference type="Proteomes" id="UP000828048">
    <property type="component" value="Chromosome 1"/>
</dbReference>
<keyword evidence="2" id="KW-1185">Reference proteome</keyword>
<evidence type="ECO:0000313" key="2">
    <source>
        <dbReference type="Proteomes" id="UP000828048"/>
    </source>
</evidence>
<comment type="caution">
    <text evidence="1">The sequence shown here is derived from an EMBL/GenBank/DDBJ whole genome shotgun (WGS) entry which is preliminary data.</text>
</comment>
<name>A0ACB7XNY7_9ERIC</name>
<dbReference type="EMBL" id="CM037151">
    <property type="protein sequence ID" value="KAH7842593.1"/>
    <property type="molecule type" value="Genomic_DNA"/>
</dbReference>